<evidence type="ECO:0000313" key="3">
    <source>
        <dbReference type="Proteomes" id="UP000271162"/>
    </source>
</evidence>
<dbReference type="AlphaFoldDB" id="A0A0N4XU13"/>
<dbReference type="Proteomes" id="UP000271162">
    <property type="component" value="Unassembled WGS sequence"/>
</dbReference>
<reference evidence="2 3" key="2">
    <citation type="submission" date="2018-11" db="EMBL/GenBank/DDBJ databases">
        <authorList>
            <consortium name="Pathogen Informatics"/>
        </authorList>
    </citation>
    <scope>NUCLEOTIDE SEQUENCE [LARGE SCALE GENOMIC DNA]</scope>
</reference>
<feature type="compositionally biased region" description="Basic and acidic residues" evidence="1">
    <location>
        <begin position="1"/>
        <end position="20"/>
    </location>
</feature>
<dbReference type="EMBL" id="UYSL01019780">
    <property type="protein sequence ID" value="VDL69743.1"/>
    <property type="molecule type" value="Genomic_DNA"/>
</dbReference>
<evidence type="ECO:0000256" key="1">
    <source>
        <dbReference type="SAM" id="MobiDB-lite"/>
    </source>
</evidence>
<dbReference type="WBParaSite" id="NBR_0000615301-mRNA-1">
    <property type="protein sequence ID" value="NBR_0000615301-mRNA-1"/>
    <property type="gene ID" value="NBR_0000615301"/>
</dbReference>
<feature type="region of interest" description="Disordered" evidence="1">
    <location>
        <begin position="1"/>
        <end position="30"/>
    </location>
</feature>
<protein>
    <submittedName>
        <fullName evidence="2 4">Uncharacterized protein</fullName>
    </submittedName>
</protein>
<accession>A0A0N4XU13</accession>
<evidence type="ECO:0000313" key="4">
    <source>
        <dbReference type="WBParaSite" id="NBR_0000615301-mRNA-1"/>
    </source>
</evidence>
<proteinExistence type="predicted"/>
<reference evidence="4" key="1">
    <citation type="submission" date="2017-02" db="UniProtKB">
        <authorList>
            <consortium name="WormBaseParasite"/>
        </authorList>
    </citation>
    <scope>IDENTIFICATION</scope>
</reference>
<gene>
    <name evidence="2" type="ORF">NBR_LOCUS6154</name>
</gene>
<evidence type="ECO:0000313" key="2">
    <source>
        <dbReference type="EMBL" id="VDL69743.1"/>
    </source>
</evidence>
<organism evidence="4">
    <name type="scientific">Nippostrongylus brasiliensis</name>
    <name type="common">Rat hookworm</name>
    <dbReference type="NCBI Taxonomy" id="27835"/>
    <lineage>
        <taxon>Eukaryota</taxon>
        <taxon>Metazoa</taxon>
        <taxon>Ecdysozoa</taxon>
        <taxon>Nematoda</taxon>
        <taxon>Chromadorea</taxon>
        <taxon>Rhabditida</taxon>
        <taxon>Rhabditina</taxon>
        <taxon>Rhabditomorpha</taxon>
        <taxon>Strongyloidea</taxon>
        <taxon>Heligmosomidae</taxon>
        <taxon>Nippostrongylus</taxon>
    </lineage>
</organism>
<name>A0A0N4XU13_NIPBR</name>
<keyword evidence="3" id="KW-1185">Reference proteome</keyword>
<sequence length="105" mass="11414">MGMVKDGGDDHHDDNDDGLKEGATASRPVQTVGMVVSSEQNKRRSVRSQSSVCYVSQCQPSCGCEEDRRQSLNSCWPNDKDTGMSSPCSTSFLTAVQASSIEEHR</sequence>